<keyword evidence="5" id="KW-1185">Reference proteome</keyword>
<dbReference type="InterPro" id="IPR001119">
    <property type="entry name" value="SLH_dom"/>
</dbReference>
<dbReference type="PROSITE" id="PS51272">
    <property type="entry name" value="SLH"/>
    <property type="match status" value="2"/>
</dbReference>
<evidence type="ECO:0000256" key="2">
    <source>
        <dbReference type="SAM" id="SignalP"/>
    </source>
</evidence>
<feature type="domain" description="SLH" evidence="3">
    <location>
        <begin position="90"/>
        <end position="175"/>
    </location>
</feature>
<dbReference type="EMBL" id="JACOPN010000001">
    <property type="protein sequence ID" value="MBC5715875.1"/>
    <property type="molecule type" value="Genomic_DNA"/>
</dbReference>
<evidence type="ECO:0000313" key="4">
    <source>
        <dbReference type="EMBL" id="MBC5715875.1"/>
    </source>
</evidence>
<dbReference type="RefSeq" id="WP_186877402.1">
    <property type="nucleotide sequence ID" value="NZ_JACOPN010000001.1"/>
</dbReference>
<keyword evidence="1" id="KW-0677">Repeat</keyword>
<sequence>MKEKRVLSLALAAALALSLSIPAGAAGGSSFSDVSDRNTAVNADVLRLMGVVDGVGGNRFNPNANLTRAEFCTMVVKFLQKGDQVAMNATRTIFSDVTSRHWALGYVNLASSLTVGGGGSSGSSDGSGDTSAPAAALISGVGNGRFDPDAKISLAQAATILIRVLGYQTKQVGAVWPESYLNLAASIGLTDGVSAGAYSPITRAQAAQLFVNALSCKTGEGSDYYKSLGSAKSDVVMLAVNVESEDGSVARGAIRTSGGTYLPKADNVTPTGLQGRRGTLVTNDKQEIVSFIPDDSTATTVTLSADAQAAYLKGTDGKQYTISGSTPVYTASKSDGESYSSAHTSLYAGSQVTLFSQRGKVVSVYVSGGAVSSDGDAVVVMGPASAATFHKLTGGVENFSIQKNRQTIGLSGIKPYDVVTYDDLSNTLIVSDLRLTCVLENASPNFKAPEKLTALGHEFEVLDSAWDNTGDFSTGSQVVLLLTADGKVAGMAKPSGDVGSTAIGTVTASSAEVFLPSGGTLSLKGTVSSGDKLAGQLVSITSGTKGQIGASKLPTRRAGSAFLVSAMKLDGYTVTPGVKIYEQTNSGSMSRITLGSLNGADVPASSIATYHLNSSNMVDYIVLKDVTGDAYIYGIMVSKTNITEEEVLVVDKNGNPVVDENGNWKYTTKKTDHKTWTLVSRQSTQFSTETDYSGKNGDFVGVSVGQNLSGGTMIRDVKELTEIRNVTPKDFFEKDGSYYVTISGKTYAVSENVECCKKVGGSRYTQDDWFQQNTGAERLNACRVSHQNMTIYIDPVGQQVRIVVGN</sequence>
<keyword evidence="2" id="KW-0732">Signal</keyword>
<proteinExistence type="predicted"/>
<feature type="domain" description="SLH" evidence="3">
    <location>
        <begin position="25"/>
        <end position="89"/>
    </location>
</feature>
<dbReference type="AlphaFoldDB" id="A0A8J6M985"/>
<name>A0A8J6M985_9FIRM</name>
<accession>A0A8J6M985</accession>
<protein>
    <submittedName>
        <fullName evidence="4">S-layer homology domain-containing protein</fullName>
    </submittedName>
</protein>
<evidence type="ECO:0000256" key="1">
    <source>
        <dbReference type="ARBA" id="ARBA00022737"/>
    </source>
</evidence>
<dbReference type="Pfam" id="PF00395">
    <property type="entry name" value="SLH"/>
    <property type="match status" value="2"/>
</dbReference>
<reference evidence="4" key="1">
    <citation type="submission" date="2020-08" db="EMBL/GenBank/DDBJ databases">
        <title>Genome public.</title>
        <authorList>
            <person name="Liu C."/>
            <person name="Sun Q."/>
        </authorList>
    </citation>
    <scope>NUCLEOTIDE SEQUENCE</scope>
    <source>
        <strain evidence="4">BX5</strain>
    </source>
</reference>
<comment type="caution">
    <text evidence="4">The sequence shown here is derived from an EMBL/GenBank/DDBJ whole genome shotgun (WGS) entry which is preliminary data.</text>
</comment>
<evidence type="ECO:0000259" key="3">
    <source>
        <dbReference type="PROSITE" id="PS51272"/>
    </source>
</evidence>
<evidence type="ECO:0000313" key="5">
    <source>
        <dbReference type="Proteomes" id="UP000602260"/>
    </source>
</evidence>
<gene>
    <name evidence="4" type="ORF">H8S55_00770</name>
</gene>
<dbReference type="Proteomes" id="UP000602260">
    <property type="component" value="Unassembled WGS sequence"/>
</dbReference>
<feature type="chain" id="PRO_5035230884" evidence="2">
    <location>
        <begin position="26"/>
        <end position="806"/>
    </location>
</feature>
<organism evidence="4 5">
    <name type="scientific">Flintibacter faecis</name>
    <dbReference type="NCBI Taxonomy" id="2763047"/>
    <lineage>
        <taxon>Bacteria</taxon>
        <taxon>Bacillati</taxon>
        <taxon>Bacillota</taxon>
        <taxon>Clostridia</taxon>
        <taxon>Eubacteriales</taxon>
        <taxon>Flintibacter</taxon>
    </lineage>
</organism>
<feature type="signal peptide" evidence="2">
    <location>
        <begin position="1"/>
        <end position="25"/>
    </location>
</feature>